<evidence type="ECO:0000313" key="2">
    <source>
        <dbReference type="EMBL" id="KAK5290199.1"/>
    </source>
</evidence>
<proteinExistence type="predicted"/>
<feature type="compositionally biased region" description="Polar residues" evidence="1">
    <location>
        <begin position="1"/>
        <end position="13"/>
    </location>
</feature>
<organism evidence="2 3">
    <name type="scientific">Cryomyces antarcticus</name>
    <dbReference type="NCBI Taxonomy" id="329879"/>
    <lineage>
        <taxon>Eukaryota</taxon>
        <taxon>Fungi</taxon>
        <taxon>Dikarya</taxon>
        <taxon>Ascomycota</taxon>
        <taxon>Pezizomycotina</taxon>
        <taxon>Dothideomycetes</taxon>
        <taxon>Dothideomycetes incertae sedis</taxon>
        <taxon>Cryomyces</taxon>
    </lineage>
</organism>
<name>A0ABR0M7S3_9PEZI</name>
<dbReference type="InterPro" id="IPR022024">
    <property type="entry name" value="DUF3602"/>
</dbReference>
<comment type="caution">
    <text evidence="2">The sequence shown here is derived from an EMBL/GenBank/DDBJ whole genome shotgun (WGS) entry which is preliminary data.</text>
</comment>
<feature type="non-terminal residue" evidence="2">
    <location>
        <position position="1"/>
    </location>
</feature>
<gene>
    <name evidence="2" type="ORF">LTR16_002589</name>
</gene>
<evidence type="ECO:0000313" key="3">
    <source>
        <dbReference type="Proteomes" id="UP001357485"/>
    </source>
</evidence>
<feature type="compositionally biased region" description="Basic and acidic residues" evidence="1">
    <location>
        <begin position="90"/>
        <end position="100"/>
    </location>
</feature>
<protein>
    <submittedName>
        <fullName evidence="2">Uncharacterized protein</fullName>
    </submittedName>
</protein>
<dbReference type="Pfam" id="PF12223">
    <property type="entry name" value="DUF3602"/>
    <property type="match status" value="1"/>
</dbReference>
<sequence>NYYSPVALSSSGHFSDAHRSNIFGDGTLAPPSLHPNAPSQGPGSKTGKANEATKNEIKRTRTNEDTSVPVSRGYQGRGGAGNYLVSQEENAEKEQRRVMEEQERIREKAVRDVEMGLERPGAAVLRGNAGA</sequence>
<dbReference type="EMBL" id="JAVRRA010000212">
    <property type="protein sequence ID" value="KAK5290199.1"/>
    <property type="molecule type" value="Genomic_DNA"/>
</dbReference>
<reference evidence="2 3" key="1">
    <citation type="submission" date="2023-08" db="EMBL/GenBank/DDBJ databases">
        <title>Black Yeasts Isolated from many extreme environments.</title>
        <authorList>
            <person name="Coleine C."/>
            <person name="Stajich J.E."/>
            <person name="Selbmann L."/>
        </authorList>
    </citation>
    <scope>NUCLEOTIDE SEQUENCE [LARGE SCALE GENOMIC DNA]</scope>
    <source>
        <strain evidence="2 3">CCFEE 536</strain>
    </source>
</reference>
<evidence type="ECO:0000256" key="1">
    <source>
        <dbReference type="SAM" id="MobiDB-lite"/>
    </source>
</evidence>
<accession>A0ABR0M7S3</accession>
<feature type="region of interest" description="Disordered" evidence="1">
    <location>
        <begin position="1"/>
        <end position="100"/>
    </location>
</feature>
<keyword evidence="3" id="KW-1185">Reference proteome</keyword>
<feature type="compositionally biased region" description="Basic and acidic residues" evidence="1">
    <location>
        <begin position="51"/>
        <end position="64"/>
    </location>
</feature>
<dbReference type="Proteomes" id="UP001357485">
    <property type="component" value="Unassembled WGS sequence"/>
</dbReference>